<accession>A0A8T0VF28</accession>
<sequence length="84" mass="9917">MKLNYNCWDGTGHRRATQPTRKGFLHRTTVLRYMRVHINNPQEILGFCNFISHSSEEQSLRVAVVQEYLMFSNIYDLTAVLENR</sequence>
<dbReference type="Proteomes" id="UP000823388">
    <property type="component" value="Chromosome 2N"/>
</dbReference>
<dbReference type="AlphaFoldDB" id="A0A8T0VF28"/>
<evidence type="ECO:0000313" key="1">
    <source>
        <dbReference type="EMBL" id="KAG2633820.1"/>
    </source>
</evidence>
<gene>
    <name evidence="1" type="ORF">PVAP13_2NG294003</name>
</gene>
<evidence type="ECO:0000313" key="2">
    <source>
        <dbReference type="Proteomes" id="UP000823388"/>
    </source>
</evidence>
<reference evidence="1 2" key="1">
    <citation type="submission" date="2020-05" db="EMBL/GenBank/DDBJ databases">
        <title>WGS assembly of Panicum virgatum.</title>
        <authorList>
            <person name="Lovell J.T."/>
            <person name="Jenkins J."/>
            <person name="Shu S."/>
            <person name="Juenger T.E."/>
            <person name="Schmutz J."/>
        </authorList>
    </citation>
    <scope>NUCLEOTIDE SEQUENCE [LARGE SCALE GENOMIC DNA]</scope>
    <source>
        <strain evidence="2">cv. AP13</strain>
    </source>
</reference>
<proteinExistence type="predicted"/>
<protein>
    <submittedName>
        <fullName evidence="1">Uncharacterized protein</fullName>
    </submittedName>
</protein>
<dbReference type="EMBL" id="CM029040">
    <property type="protein sequence ID" value="KAG2633820.1"/>
    <property type="molecule type" value="Genomic_DNA"/>
</dbReference>
<organism evidence="1 2">
    <name type="scientific">Panicum virgatum</name>
    <name type="common">Blackwell switchgrass</name>
    <dbReference type="NCBI Taxonomy" id="38727"/>
    <lineage>
        <taxon>Eukaryota</taxon>
        <taxon>Viridiplantae</taxon>
        <taxon>Streptophyta</taxon>
        <taxon>Embryophyta</taxon>
        <taxon>Tracheophyta</taxon>
        <taxon>Spermatophyta</taxon>
        <taxon>Magnoliopsida</taxon>
        <taxon>Liliopsida</taxon>
        <taxon>Poales</taxon>
        <taxon>Poaceae</taxon>
        <taxon>PACMAD clade</taxon>
        <taxon>Panicoideae</taxon>
        <taxon>Panicodae</taxon>
        <taxon>Paniceae</taxon>
        <taxon>Panicinae</taxon>
        <taxon>Panicum</taxon>
        <taxon>Panicum sect. Hiantes</taxon>
    </lineage>
</organism>
<comment type="caution">
    <text evidence="1">The sequence shown here is derived from an EMBL/GenBank/DDBJ whole genome shotgun (WGS) entry which is preliminary data.</text>
</comment>
<keyword evidence="2" id="KW-1185">Reference proteome</keyword>
<name>A0A8T0VF28_PANVG</name>